<dbReference type="Gramene" id="Pp3c23_15190V3.2">
    <property type="protein sequence ID" value="Pp3c23_15190V3.2"/>
    <property type="gene ID" value="Pp3c23_15190"/>
</dbReference>
<evidence type="ECO:0000256" key="3">
    <source>
        <dbReference type="ARBA" id="ARBA00023157"/>
    </source>
</evidence>
<dbReference type="SUPFAM" id="SSF49899">
    <property type="entry name" value="Concanavalin A-like lectins/glucanases"/>
    <property type="match status" value="1"/>
</dbReference>
<organism evidence="8">
    <name type="scientific">Physcomitrium patens</name>
    <name type="common">Spreading-leaved earth moss</name>
    <name type="synonym">Physcomitrella patens</name>
    <dbReference type="NCBI Taxonomy" id="3218"/>
    <lineage>
        <taxon>Eukaryota</taxon>
        <taxon>Viridiplantae</taxon>
        <taxon>Streptophyta</taxon>
        <taxon>Embryophyta</taxon>
        <taxon>Bryophyta</taxon>
        <taxon>Bryophytina</taxon>
        <taxon>Bryopsida</taxon>
        <taxon>Funariidae</taxon>
        <taxon>Funariales</taxon>
        <taxon>Funariaceae</taxon>
        <taxon>Physcomitrium</taxon>
    </lineage>
</organism>
<dbReference type="EnsemblPlants" id="Pp3c23_15150V3.1">
    <property type="protein sequence ID" value="Pp3c23_15150V3.1"/>
    <property type="gene ID" value="Pp3c23_15150"/>
</dbReference>
<dbReference type="EMBL" id="ABEU02000023">
    <property type="protein sequence ID" value="PNR29413.1"/>
    <property type="molecule type" value="Genomic_DNA"/>
</dbReference>
<reference evidence="10" key="3">
    <citation type="submission" date="2020-12" db="UniProtKB">
        <authorList>
            <consortium name="EnsemblPlants"/>
        </authorList>
    </citation>
    <scope>IDENTIFICATION</scope>
</reference>
<keyword evidence="6" id="KW-0134">Cell wall</keyword>
<comment type="subcellular location">
    <subcellularLocation>
        <location evidence="6">Secreted</location>
        <location evidence="6">Cell wall</location>
    </subcellularLocation>
    <subcellularLocation>
        <location evidence="6">Secreted</location>
        <location evidence="6">Extracellular space</location>
        <location evidence="6">Apoplast</location>
    </subcellularLocation>
</comment>
<protein>
    <recommendedName>
        <fullName evidence="6">Xyloglucan endotransglucosylase/hydrolase</fullName>
        <ecNumber evidence="6">2.4.1.207</ecNumber>
    </recommendedName>
</protein>
<dbReference type="GO" id="GO:0010411">
    <property type="term" value="P:xyloglucan metabolic process"/>
    <property type="evidence" value="ECO:0000318"/>
    <property type="project" value="GO_Central"/>
</dbReference>
<comment type="function">
    <text evidence="6">Catalyzes xyloglucan endohydrolysis (XEH) and/or endotransglycosylation (XET). Cleaves and religates xyloglucan polymers, an essential constituent of the primary cell wall, and thereby participates in cell wall construction of growing tissues.</text>
</comment>
<dbReference type="InterPro" id="IPR016455">
    <property type="entry name" value="XTH"/>
</dbReference>
<dbReference type="GO" id="GO:0016762">
    <property type="term" value="F:xyloglucan:xyloglucosyl transferase activity"/>
    <property type="evidence" value="ECO:0000318"/>
    <property type="project" value="GO_Central"/>
</dbReference>
<comment type="PTM">
    <text evidence="6">Contains at least one intrachain disulfide bond essential for its enzymatic activity.</text>
</comment>
<dbReference type="CDD" id="cd02176">
    <property type="entry name" value="GH16_XET"/>
    <property type="match status" value="1"/>
</dbReference>
<feature type="chain" id="PRO_5014205001" description="Xyloglucan endotransglucosylase/hydrolase" evidence="6">
    <location>
        <begin position="26"/>
        <end position="295"/>
    </location>
</feature>
<evidence type="ECO:0000256" key="5">
    <source>
        <dbReference type="PIRSR" id="PIRSR005604-1"/>
    </source>
</evidence>
<accession>A0A2K1IJG0</accession>
<evidence type="ECO:0000256" key="2">
    <source>
        <dbReference type="ARBA" id="ARBA00022801"/>
    </source>
</evidence>
<keyword evidence="6" id="KW-0732">Signal</keyword>
<evidence type="ECO:0000313" key="11">
    <source>
        <dbReference type="Proteomes" id="UP000006727"/>
    </source>
</evidence>
<dbReference type="InterPro" id="IPR010713">
    <property type="entry name" value="XET_C"/>
</dbReference>
<dbReference type="EnsemblPlants" id="Pp3c23_15190V3.2">
    <property type="protein sequence ID" value="Pp3c23_15190V3.2"/>
    <property type="gene ID" value="Pp3c23_15190"/>
</dbReference>
<dbReference type="GeneID" id="112275634"/>
<dbReference type="STRING" id="3218.A0A2K1IJG0"/>
<sequence length="295" mass="33170">MGSVRGSSGWVAAAVMLWLVAGVAARADSIKDFKQWSPQQTEMYPNRTGVKLILKDPKASYTGMASPLQYTYAANGAYIKMPPGDSAGVVSTFYMASSGPKHCEFDFEFLGNKPGMPYLLHTNIFVDGVGGREQQIRLWFDPRKEAHFYNFQWNKDLLVFYIDSMPVRMFKNLENEIPGFKYPKKCAMGVYLSVWDGSSWATDGGRVKLDWASAPFVTTYDRFKLAGCVAKNGDAASIEKCQTSFAAAPGDHVQKMGQTKTRQLREVKAKYLHYNYCDDRKRYPVAPRECAYNVL</sequence>
<dbReference type="EMBL" id="ABEU02000023">
    <property type="protein sequence ID" value="PNR29414.1"/>
    <property type="molecule type" value="Genomic_DNA"/>
</dbReference>
<dbReference type="InterPro" id="IPR044791">
    <property type="entry name" value="Beta-glucanase/XTH"/>
</dbReference>
<dbReference type="Gramene" id="Pp3c23_15150V3.3">
    <property type="protein sequence ID" value="Pp3c23_15150V3.3"/>
    <property type="gene ID" value="Pp3c23_15150"/>
</dbReference>
<keyword evidence="2 6" id="KW-0378">Hydrolase</keyword>
<feature type="active site" description="Proton donor" evidence="5">
    <location>
        <position position="108"/>
    </location>
</feature>
<keyword evidence="6" id="KW-0052">Apoplast</keyword>
<dbReference type="Proteomes" id="UP000006727">
    <property type="component" value="Chromosome 23"/>
</dbReference>
<dbReference type="Pfam" id="PF06955">
    <property type="entry name" value="XET_C"/>
    <property type="match status" value="1"/>
</dbReference>
<evidence type="ECO:0000313" key="8">
    <source>
        <dbReference type="EMBL" id="PNR29413.1"/>
    </source>
</evidence>
<dbReference type="GO" id="GO:0048046">
    <property type="term" value="C:apoplast"/>
    <property type="evidence" value="ECO:0007669"/>
    <property type="project" value="UniProtKB-SubCell"/>
</dbReference>
<keyword evidence="1 6" id="KW-0808">Transferase</keyword>
<feature type="signal peptide" evidence="6">
    <location>
        <begin position="1"/>
        <end position="25"/>
    </location>
</feature>
<evidence type="ECO:0000256" key="1">
    <source>
        <dbReference type="ARBA" id="ARBA00022679"/>
    </source>
</evidence>
<evidence type="ECO:0000256" key="6">
    <source>
        <dbReference type="RuleBase" id="RU361120"/>
    </source>
</evidence>
<dbReference type="PIRSF" id="PIRSF005604">
    <property type="entry name" value="XET"/>
    <property type="match status" value="1"/>
</dbReference>
<dbReference type="GO" id="GO:0009505">
    <property type="term" value="C:plant-type cell wall"/>
    <property type="evidence" value="ECO:0000318"/>
    <property type="project" value="GO_Central"/>
</dbReference>
<dbReference type="PROSITE" id="PS51762">
    <property type="entry name" value="GH16_2"/>
    <property type="match status" value="1"/>
</dbReference>
<name>A0A2K1IJG0_PHYPA</name>
<dbReference type="Gramene" id="Pp3c23_15150V3.1">
    <property type="protein sequence ID" value="Pp3c23_15150V3.1"/>
    <property type="gene ID" value="Pp3c23_15150"/>
</dbReference>
<dbReference type="EC" id="2.4.1.207" evidence="6"/>
<dbReference type="Gramene" id="Pp3c23_15150V3.2">
    <property type="protein sequence ID" value="Pp3c23_15150V3.2"/>
    <property type="gene ID" value="Pp3c23_15150"/>
</dbReference>
<dbReference type="Gramene" id="Pp3c23_15190V3.1">
    <property type="protein sequence ID" value="Pp3c23_15190V3.1"/>
    <property type="gene ID" value="Pp3c23_15190"/>
</dbReference>
<reference evidence="8 11" key="1">
    <citation type="journal article" date="2008" name="Science">
        <title>The Physcomitrella genome reveals evolutionary insights into the conquest of land by plants.</title>
        <authorList>
            <person name="Rensing S."/>
            <person name="Lang D."/>
            <person name="Zimmer A."/>
            <person name="Terry A."/>
            <person name="Salamov A."/>
            <person name="Shapiro H."/>
            <person name="Nishiyama T."/>
            <person name="Perroud P.-F."/>
            <person name="Lindquist E."/>
            <person name="Kamisugi Y."/>
            <person name="Tanahashi T."/>
            <person name="Sakakibara K."/>
            <person name="Fujita T."/>
            <person name="Oishi K."/>
            <person name="Shin-I T."/>
            <person name="Kuroki Y."/>
            <person name="Toyoda A."/>
            <person name="Suzuki Y."/>
            <person name="Hashimoto A."/>
            <person name="Yamaguchi K."/>
            <person name="Sugano A."/>
            <person name="Kohara Y."/>
            <person name="Fujiyama A."/>
            <person name="Anterola A."/>
            <person name="Aoki S."/>
            <person name="Ashton N."/>
            <person name="Barbazuk W.B."/>
            <person name="Barker E."/>
            <person name="Bennetzen J."/>
            <person name="Bezanilla M."/>
            <person name="Blankenship R."/>
            <person name="Cho S.H."/>
            <person name="Dutcher S."/>
            <person name="Estelle M."/>
            <person name="Fawcett J.A."/>
            <person name="Gundlach H."/>
            <person name="Hanada K."/>
            <person name="Heyl A."/>
            <person name="Hicks K.A."/>
            <person name="Hugh J."/>
            <person name="Lohr M."/>
            <person name="Mayer K."/>
            <person name="Melkozernov A."/>
            <person name="Murata T."/>
            <person name="Nelson D."/>
            <person name="Pils B."/>
            <person name="Prigge M."/>
            <person name="Reiss B."/>
            <person name="Renner T."/>
            <person name="Rombauts S."/>
            <person name="Rushton P."/>
            <person name="Sanderfoot A."/>
            <person name="Schween G."/>
            <person name="Shiu S.-H."/>
            <person name="Stueber K."/>
            <person name="Theodoulou F.L."/>
            <person name="Tu H."/>
            <person name="Van de Peer Y."/>
            <person name="Verrier P.J."/>
            <person name="Waters E."/>
            <person name="Wood A."/>
            <person name="Yang L."/>
            <person name="Cove D."/>
            <person name="Cuming A."/>
            <person name="Hasebe M."/>
            <person name="Lucas S."/>
            <person name="Mishler D.B."/>
            <person name="Reski R."/>
            <person name="Grigoriev I."/>
            <person name="Quatrano R.S."/>
            <person name="Boore J.L."/>
        </authorList>
    </citation>
    <scope>NUCLEOTIDE SEQUENCE [LARGE SCALE GENOMIC DNA]</scope>
    <source>
        <strain evidence="10 11">cv. Gransden 2004</strain>
    </source>
</reference>
<dbReference type="InterPro" id="IPR013320">
    <property type="entry name" value="ConA-like_dom_sf"/>
</dbReference>
<evidence type="ECO:0000313" key="9">
    <source>
        <dbReference type="EMBL" id="PNR29414.1"/>
    </source>
</evidence>
<dbReference type="OMA" id="PRECAYN"/>
<evidence type="ECO:0000256" key="4">
    <source>
        <dbReference type="ARBA" id="ARBA00023295"/>
    </source>
</evidence>
<dbReference type="PANTHER" id="PTHR31062">
    <property type="entry name" value="XYLOGLUCAN ENDOTRANSGLUCOSYLASE/HYDROLASE PROTEIN 8-RELATED"/>
    <property type="match status" value="1"/>
</dbReference>
<keyword evidence="4 6" id="KW-0326">Glycosidase</keyword>
<dbReference type="Pfam" id="PF00722">
    <property type="entry name" value="Glyco_hydro_16"/>
    <property type="match status" value="1"/>
</dbReference>
<dbReference type="GO" id="GO:0071555">
    <property type="term" value="P:cell wall organization"/>
    <property type="evidence" value="ECO:0007669"/>
    <property type="project" value="UniProtKB-KW"/>
</dbReference>
<dbReference type="AlphaFoldDB" id="A0A2K1IJG0"/>
<feature type="active site" description="Nucleophile" evidence="5">
    <location>
        <position position="104"/>
    </location>
</feature>
<evidence type="ECO:0000313" key="10">
    <source>
        <dbReference type="EnsemblPlants" id="Pp3c23_15150V3.1"/>
    </source>
</evidence>
<dbReference type="PaxDb" id="3218-PP1S156_78V6.1"/>
<comment type="similarity">
    <text evidence="6">Belongs to the glycosyl hydrolase 16 family.</text>
</comment>
<dbReference type="InterPro" id="IPR000757">
    <property type="entry name" value="Beta-glucanase-like"/>
</dbReference>
<feature type="domain" description="GH16" evidence="7">
    <location>
        <begin position="8"/>
        <end position="220"/>
    </location>
</feature>
<reference evidence="8 11" key="2">
    <citation type="journal article" date="2018" name="Plant J.">
        <title>The Physcomitrella patens chromosome-scale assembly reveals moss genome structure and evolution.</title>
        <authorList>
            <person name="Lang D."/>
            <person name="Ullrich K.K."/>
            <person name="Murat F."/>
            <person name="Fuchs J."/>
            <person name="Jenkins J."/>
            <person name="Haas F.B."/>
            <person name="Piednoel M."/>
            <person name="Gundlach H."/>
            <person name="Van Bel M."/>
            <person name="Meyberg R."/>
            <person name="Vives C."/>
            <person name="Morata J."/>
            <person name="Symeonidi A."/>
            <person name="Hiss M."/>
            <person name="Muchero W."/>
            <person name="Kamisugi Y."/>
            <person name="Saleh O."/>
            <person name="Blanc G."/>
            <person name="Decker E.L."/>
            <person name="van Gessel N."/>
            <person name="Grimwood J."/>
            <person name="Hayes R.D."/>
            <person name="Graham S.W."/>
            <person name="Gunter L.E."/>
            <person name="McDaniel S.F."/>
            <person name="Hoernstein S.N.W."/>
            <person name="Larsson A."/>
            <person name="Li F.W."/>
            <person name="Perroud P.F."/>
            <person name="Phillips J."/>
            <person name="Ranjan P."/>
            <person name="Rokshar D.S."/>
            <person name="Rothfels C.J."/>
            <person name="Schneider L."/>
            <person name="Shu S."/>
            <person name="Stevenson D.W."/>
            <person name="Thummler F."/>
            <person name="Tillich M."/>
            <person name="Villarreal Aguilar J.C."/>
            <person name="Widiez T."/>
            <person name="Wong G.K."/>
            <person name="Wymore A."/>
            <person name="Zhang Y."/>
            <person name="Zimmer A.D."/>
            <person name="Quatrano R.S."/>
            <person name="Mayer K.F.X."/>
            <person name="Goodstein D."/>
            <person name="Casacuberta J.M."/>
            <person name="Vandepoele K."/>
            <person name="Reski R."/>
            <person name="Cuming A.C."/>
            <person name="Tuskan G.A."/>
            <person name="Maumus F."/>
            <person name="Salse J."/>
            <person name="Schmutz J."/>
            <person name="Rensing S.A."/>
        </authorList>
    </citation>
    <scope>NUCLEOTIDE SEQUENCE [LARGE SCALE GENOMIC DNA]</scope>
    <source>
        <strain evidence="10 11">cv. Gransden 2004</strain>
    </source>
</reference>
<keyword evidence="11" id="KW-1185">Reference proteome</keyword>
<dbReference type="Gene3D" id="2.60.120.200">
    <property type="match status" value="1"/>
</dbReference>
<dbReference type="GO" id="GO:0009834">
    <property type="term" value="P:plant-type secondary cell wall biogenesis"/>
    <property type="evidence" value="ECO:0000318"/>
    <property type="project" value="GO_Central"/>
</dbReference>
<dbReference type="EnsemblPlants" id="Pp3c23_15150V3.3">
    <property type="protein sequence ID" value="Pp3c23_15150V3.3"/>
    <property type="gene ID" value="Pp3c23_15150"/>
</dbReference>
<evidence type="ECO:0000259" key="7">
    <source>
        <dbReference type="PROSITE" id="PS51762"/>
    </source>
</evidence>
<dbReference type="GO" id="GO:0004553">
    <property type="term" value="F:hydrolase activity, hydrolyzing O-glycosyl compounds"/>
    <property type="evidence" value="ECO:0007669"/>
    <property type="project" value="InterPro"/>
</dbReference>
<dbReference type="OrthoDB" id="4781at2759"/>
<dbReference type="EnsemblPlants" id="Pp3c23_15150V3.2">
    <property type="protein sequence ID" value="Pp3c23_15150V3.2"/>
    <property type="gene ID" value="Pp3c23_15150"/>
</dbReference>
<dbReference type="EnsemblPlants" id="Pp3c23_15190V3.1">
    <property type="protein sequence ID" value="Pp3c23_15190V3.1"/>
    <property type="gene ID" value="Pp3c23_15190"/>
</dbReference>
<gene>
    <name evidence="10" type="primary">LOC112275634</name>
    <name evidence="8" type="ORF">PHYPA_028106</name>
    <name evidence="9" type="ORF">PHYPA_028107</name>
</gene>
<keyword evidence="6" id="KW-0964">Secreted</keyword>
<dbReference type="RefSeq" id="XP_024361942.1">
    <property type="nucleotide sequence ID" value="XM_024506174.2"/>
</dbReference>
<keyword evidence="3" id="KW-1015">Disulfide bond</keyword>
<keyword evidence="6" id="KW-0961">Cell wall biogenesis/degradation</keyword>
<proteinExistence type="inferred from homology"/>